<sequence>MGWVFSDEMRFYLHDNETVLEGLIRTQHQQVRYECREGYCGMCRMKVLAKTGDVIHKITPIAMLEDDEILACCCQATGTLRVSYAQSACEQQVAFTDDFFANTGNKKGGV</sequence>
<evidence type="ECO:0000313" key="3">
    <source>
        <dbReference type="Proteomes" id="UP001063782"/>
    </source>
</evidence>
<protein>
    <submittedName>
        <fullName evidence="2">2Fe-2S iron-sulfur cluster-binding protein</fullName>
    </submittedName>
</protein>
<dbReference type="Pfam" id="PF00111">
    <property type="entry name" value="Fer2"/>
    <property type="match status" value="1"/>
</dbReference>
<dbReference type="CDD" id="cd00207">
    <property type="entry name" value="fer2"/>
    <property type="match status" value="1"/>
</dbReference>
<proteinExistence type="predicted"/>
<evidence type="ECO:0000313" key="2">
    <source>
        <dbReference type="EMBL" id="UXZ04943.1"/>
    </source>
</evidence>
<dbReference type="Gene3D" id="3.10.20.30">
    <property type="match status" value="1"/>
</dbReference>
<reference evidence="2" key="1">
    <citation type="submission" date="2021-12" db="EMBL/GenBank/DDBJ databases">
        <title>taxonomy of Moraxella sp. ZY201224.</title>
        <authorList>
            <person name="Li F."/>
        </authorList>
    </citation>
    <scope>NUCLEOTIDE SEQUENCE</scope>
    <source>
        <strain evidence="2">ZY201224</strain>
    </source>
</reference>
<keyword evidence="3" id="KW-1185">Reference proteome</keyword>
<dbReference type="RefSeq" id="WP_263076444.1">
    <property type="nucleotide sequence ID" value="NZ_CP089977.1"/>
</dbReference>
<name>A0ABY6F4H3_9GAMM</name>
<organism evidence="2 3">
    <name type="scientific">Moraxella nasicaprae</name>
    <dbReference type="NCBI Taxonomy" id="2904122"/>
    <lineage>
        <taxon>Bacteria</taxon>
        <taxon>Pseudomonadati</taxon>
        <taxon>Pseudomonadota</taxon>
        <taxon>Gammaproteobacteria</taxon>
        <taxon>Moraxellales</taxon>
        <taxon>Moraxellaceae</taxon>
        <taxon>Moraxella</taxon>
    </lineage>
</organism>
<dbReference type="InterPro" id="IPR012675">
    <property type="entry name" value="Beta-grasp_dom_sf"/>
</dbReference>
<accession>A0ABY6F4H3</accession>
<feature type="domain" description="2Fe-2S ferredoxin-type" evidence="1">
    <location>
        <begin position="13"/>
        <end position="77"/>
    </location>
</feature>
<dbReference type="EMBL" id="CP089977">
    <property type="protein sequence ID" value="UXZ04943.1"/>
    <property type="molecule type" value="Genomic_DNA"/>
</dbReference>
<dbReference type="InterPro" id="IPR001041">
    <property type="entry name" value="2Fe-2S_ferredoxin-type"/>
</dbReference>
<dbReference type="Proteomes" id="UP001063782">
    <property type="component" value="Chromosome"/>
</dbReference>
<dbReference type="InterPro" id="IPR006058">
    <property type="entry name" value="2Fe2S_fd_BS"/>
</dbReference>
<dbReference type="SUPFAM" id="SSF54292">
    <property type="entry name" value="2Fe-2S ferredoxin-like"/>
    <property type="match status" value="1"/>
</dbReference>
<gene>
    <name evidence="2" type="ORF">LU297_00350</name>
</gene>
<evidence type="ECO:0000259" key="1">
    <source>
        <dbReference type="Pfam" id="PF00111"/>
    </source>
</evidence>
<dbReference type="PROSITE" id="PS00197">
    <property type="entry name" value="2FE2S_FER_1"/>
    <property type="match status" value="1"/>
</dbReference>
<dbReference type="InterPro" id="IPR036010">
    <property type="entry name" value="2Fe-2S_ferredoxin-like_sf"/>
</dbReference>